<proteinExistence type="predicted"/>
<feature type="region of interest" description="Disordered" evidence="1">
    <location>
        <begin position="21"/>
        <end position="100"/>
    </location>
</feature>
<reference evidence="2 3" key="1">
    <citation type="submission" date="2016-11" db="EMBL/GenBank/DDBJ databases">
        <title>Mixed transmission modes and dynamic genome evolution in an obligate animal-bacterial symbiosis.</title>
        <authorList>
            <person name="Russell S.L."/>
            <person name="Corbett-Detig R.B."/>
            <person name="Cavanaugh C.M."/>
        </authorList>
    </citation>
    <scope>NUCLEOTIDE SEQUENCE [LARGE SCALE GENOMIC DNA]</scope>
    <source>
        <strain evidence="2">Se-Cadez</strain>
    </source>
</reference>
<accession>A0A1T2KY05</accession>
<sequence>MPLCRHFIGETIVINPINNDKISSQAPATNSTSDGERVERELASDTAPVESAEAPKPTNDTLELSATGQRLNQPPAETQGSTGSIGSSNEANDLVGRLRRQIEQDSAQALTAQGGLNPSQLAAILEAAPA</sequence>
<evidence type="ECO:0000313" key="3">
    <source>
        <dbReference type="Proteomes" id="UP000190896"/>
    </source>
</evidence>
<comment type="caution">
    <text evidence="2">The sequence shown here is derived from an EMBL/GenBank/DDBJ whole genome shotgun (WGS) entry which is preliminary data.</text>
</comment>
<evidence type="ECO:0000313" key="2">
    <source>
        <dbReference type="EMBL" id="OOZ37739.1"/>
    </source>
</evidence>
<dbReference type="EMBL" id="MPRJ01000003">
    <property type="protein sequence ID" value="OOZ37739.1"/>
    <property type="molecule type" value="Genomic_DNA"/>
</dbReference>
<evidence type="ECO:0000256" key="1">
    <source>
        <dbReference type="SAM" id="MobiDB-lite"/>
    </source>
</evidence>
<feature type="compositionally biased region" description="Polar residues" evidence="1">
    <location>
        <begin position="58"/>
        <end position="91"/>
    </location>
</feature>
<organism evidence="2 3">
    <name type="scientific">Solemya velesiana gill symbiont</name>
    <dbReference type="NCBI Taxonomy" id="1918948"/>
    <lineage>
        <taxon>Bacteria</taxon>
        <taxon>Pseudomonadati</taxon>
        <taxon>Pseudomonadota</taxon>
        <taxon>Gammaproteobacteria</taxon>
        <taxon>sulfur-oxidizing symbionts</taxon>
    </lineage>
</organism>
<feature type="compositionally biased region" description="Basic and acidic residues" evidence="1">
    <location>
        <begin position="34"/>
        <end position="43"/>
    </location>
</feature>
<gene>
    <name evidence="2" type="ORF">BOW51_00995</name>
</gene>
<feature type="compositionally biased region" description="Polar residues" evidence="1">
    <location>
        <begin position="21"/>
        <end position="33"/>
    </location>
</feature>
<protein>
    <submittedName>
        <fullName evidence="2">Uncharacterized protein</fullName>
    </submittedName>
</protein>
<dbReference type="AlphaFoldDB" id="A0A1T2KY05"/>
<name>A0A1T2KY05_9GAMM</name>
<dbReference type="Proteomes" id="UP000190896">
    <property type="component" value="Unassembled WGS sequence"/>
</dbReference>
<keyword evidence="3" id="KW-1185">Reference proteome</keyword>